<comment type="caution">
    <text evidence="2">The sequence shown here is derived from an EMBL/GenBank/DDBJ whole genome shotgun (WGS) entry which is preliminary data.</text>
</comment>
<dbReference type="SUPFAM" id="SSF49764">
    <property type="entry name" value="HSP20-like chaperones"/>
    <property type="match status" value="1"/>
</dbReference>
<dbReference type="AlphaFoldDB" id="J4UDP4"/>
<sequence>MLRRPTGKLDGAHHHPVAQPRLLARRSSQVNQLLKFASAREWRSSTPSTFDDATLFAAARTASSTANCNCTNNQVMSTSDPKVYDNMSKEERAEHDAKQREREQAEQAVVAGAWHGDRQRSPAARNAREEPRRVKGAPEPILEGDLFEDIVCDDSSWTIAREAFVSRAQALTNGRSHIAAHRWWPHVLKHHPKIDTTKIQPENSKLSDLDPETRAMVEKMMQKAMGKPTSDDLKKAETLAKFQQAHPEMDFSQIE</sequence>
<accession>J4UDP4</accession>
<dbReference type="EMBL" id="ALBS01000175">
    <property type="protein sequence ID" value="EJT49280.1"/>
    <property type="molecule type" value="Genomic_DNA"/>
</dbReference>
<dbReference type="GeneID" id="25985152"/>
<dbReference type="HOGENOM" id="CLU_1129763_0_0_1"/>
<dbReference type="GO" id="GO:0006457">
    <property type="term" value="P:protein folding"/>
    <property type="evidence" value="ECO:0007669"/>
    <property type="project" value="TreeGrafter"/>
</dbReference>
<evidence type="ECO:0000313" key="2">
    <source>
        <dbReference type="EMBL" id="EJT49280.1"/>
    </source>
</evidence>
<dbReference type="PANTHER" id="PTHR12356">
    <property type="entry name" value="NUCLEAR MOVEMENT PROTEIN NUDC"/>
    <property type="match status" value="1"/>
</dbReference>
<dbReference type="OrthoDB" id="416217at2759"/>
<gene>
    <name evidence="2" type="ORF">A1Q1_01638</name>
</gene>
<dbReference type="GO" id="GO:0005737">
    <property type="term" value="C:cytoplasm"/>
    <property type="evidence" value="ECO:0007669"/>
    <property type="project" value="TreeGrafter"/>
</dbReference>
<dbReference type="Proteomes" id="UP000002748">
    <property type="component" value="Unassembled WGS sequence"/>
</dbReference>
<dbReference type="InterPro" id="IPR037898">
    <property type="entry name" value="NudC_fam"/>
</dbReference>
<dbReference type="VEuPathDB" id="FungiDB:A1Q1_01638"/>
<protein>
    <submittedName>
        <fullName evidence="2">Uncharacterized protein</fullName>
    </submittedName>
</protein>
<name>J4UDP4_TRIAS</name>
<dbReference type="PANTHER" id="PTHR12356:SF3">
    <property type="entry name" value="NUCLEAR MIGRATION PROTEIN NUDC"/>
    <property type="match status" value="1"/>
</dbReference>
<evidence type="ECO:0000313" key="3">
    <source>
        <dbReference type="Proteomes" id="UP000002748"/>
    </source>
</evidence>
<organism evidence="2 3">
    <name type="scientific">Trichosporon asahii var. asahii (strain ATCC 90039 / CBS 2479 / JCM 2466 / KCTC 7840 / NBRC 103889/ NCYC 2677 / UAMH 7654)</name>
    <name type="common">Yeast</name>
    <dbReference type="NCBI Taxonomy" id="1186058"/>
    <lineage>
        <taxon>Eukaryota</taxon>
        <taxon>Fungi</taxon>
        <taxon>Dikarya</taxon>
        <taxon>Basidiomycota</taxon>
        <taxon>Agaricomycotina</taxon>
        <taxon>Tremellomycetes</taxon>
        <taxon>Trichosporonales</taxon>
        <taxon>Trichosporonaceae</taxon>
        <taxon>Trichosporon</taxon>
    </lineage>
</organism>
<evidence type="ECO:0000256" key="1">
    <source>
        <dbReference type="SAM" id="MobiDB-lite"/>
    </source>
</evidence>
<dbReference type="RefSeq" id="XP_014180152.1">
    <property type="nucleotide sequence ID" value="XM_014324677.1"/>
</dbReference>
<feature type="region of interest" description="Disordered" evidence="1">
    <location>
        <begin position="115"/>
        <end position="137"/>
    </location>
</feature>
<dbReference type="InterPro" id="IPR008978">
    <property type="entry name" value="HSP20-like_chaperone"/>
</dbReference>
<dbReference type="GO" id="GO:0051082">
    <property type="term" value="F:unfolded protein binding"/>
    <property type="evidence" value="ECO:0007669"/>
    <property type="project" value="TreeGrafter"/>
</dbReference>
<dbReference type="Gene3D" id="2.60.40.790">
    <property type="match status" value="1"/>
</dbReference>
<feature type="compositionally biased region" description="Basic and acidic residues" evidence="1">
    <location>
        <begin position="115"/>
        <end position="133"/>
    </location>
</feature>
<reference evidence="2 3" key="1">
    <citation type="journal article" date="2012" name="Eukaryot. Cell">
        <title>Draft genome sequence of CBS 2479, the standard type strain of Trichosporon asahii.</title>
        <authorList>
            <person name="Yang R.Y."/>
            <person name="Li H.T."/>
            <person name="Zhu H."/>
            <person name="Zhou G.P."/>
            <person name="Wang M."/>
            <person name="Wang L."/>
        </authorList>
    </citation>
    <scope>NUCLEOTIDE SEQUENCE [LARGE SCALE GENOMIC DNA]</scope>
    <source>
        <strain evidence="3">ATCC 90039 / CBS 2479 / JCM 2466 / KCTC 7840 / NCYC 2677 / UAMH 7654</strain>
    </source>
</reference>
<proteinExistence type="predicted"/>
<dbReference type="KEGG" id="tasa:A1Q1_01638"/>